<evidence type="ECO:0000313" key="2">
    <source>
        <dbReference type="Proteomes" id="UP000002586"/>
    </source>
</evidence>
<protein>
    <submittedName>
        <fullName evidence="1">Uncharacterized protein</fullName>
    </submittedName>
</protein>
<gene>
    <name evidence="1" type="ordered locus">Mmc1_3372</name>
</gene>
<proteinExistence type="predicted"/>
<sequence>MPETNNQERHAELEVEELLSRGLDADLDRREMRKLYQLVAERVDLPARMGAMVETELALNRLGQQLSQPLPKVDLAAAIVATLERERGESGASDHAPHPVVQL</sequence>
<accession>A0LD15</accession>
<dbReference type="STRING" id="156889.Mmc1_3372"/>
<reference evidence="2" key="1">
    <citation type="journal article" date="2009" name="Appl. Environ. Microbiol.">
        <title>Complete genome sequence of the chemolithoautotrophic marine magnetotactic coccus strain MC-1.</title>
        <authorList>
            <person name="Schubbe S."/>
            <person name="Williams T.J."/>
            <person name="Xie G."/>
            <person name="Kiss H.E."/>
            <person name="Brettin T.S."/>
            <person name="Martinez D."/>
            <person name="Ross C.A."/>
            <person name="Schuler D."/>
            <person name="Cox B.L."/>
            <person name="Nealson K.H."/>
            <person name="Bazylinski D.A."/>
        </authorList>
    </citation>
    <scope>NUCLEOTIDE SEQUENCE [LARGE SCALE GENOMIC DNA]</scope>
    <source>
        <strain evidence="2">ATCC BAA-1437 / JCM 17883 / MC-1</strain>
    </source>
</reference>
<dbReference type="HOGENOM" id="CLU_2260347_0_0_5"/>
<dbReference type="EMBL" id="CP000471">
    <property type="protein sequence ID" value="ABK45858.1"/>
    <property type="molecule type" value="Genomic_DNA"/>
</dbReference>
<evidence type="ECO:0000313" key="1">
    <source>
        <dbReference type="EMBL" id="ABK45858.1"/>
    </source>
</evidence>
<organism evidence="1 2">
    <name type="scientific">Magnetococcus marinus (strain ATCC BAA-1437 / JCM 17883 / MC-1)</name>
    <dbReference type="NCBI Taxonomy" id="156889"/>
    <lineage>
        <taxon>Bacteria</taxon>
        <taxon>Pseudomonadati</taxon>
        <taxon>Pseudomonadota</taxon>
        <taxon>Magnetococcia</taxon>
        <taxon>Magnetococcales</taxon>
        <taxon>Magnetococcaceae</taxon>
        <taxon>Magnetococcus</taxon>
    </lineage>
</organism>
<reference evidence="1 2" key="2">
    <citation type="journal article" date="2012" name="Int. J. Syst. Evol. Microbiol.">
        <title>Magnetococcus marinus gen. nov., sp. nov., a marine, magnetotactic bacterium that represents a novel lineage (Magnetococcaceae fam. nov.; Magnetococcales ord. nov.) at the base of the Alphaproteobacteria.</title>
        <authorList>
            <person name="Bazylinski D.A."/>
            <person name="Williams T.J."/>
            <person name="Lefevre C.T."/>
            <person name="Berg R.J."/>
            <person name="Zhang C.L."/>
            <person name="Bowser S.S."/>
            <person name="Dean A.J."/>
            <person name="Beveridge T.J."/>
        </authorList>
    </citation>
    <scope>NUCLEOTIDE SEQUENCE [LARGE SCALE GENOMIC DNA]</scope>
    <source>
        <strain evidence="2">ATCC BAA-1437 / JCM 17883 / MC-1</strain>
    </source>
</reference>
<name>A0LD15_MAGMM</name>
<keyword evidence="2" id="KW-1185">Reference proteome</keyword>
<dbReference type="AlphaFoldDB" id="A0LD15"/>
<dbReference type="KEGG" id="mgm:Mmc1_3372"/>
<dbReference type="Proteomes" id="UP000002586">
    <property type="component" value="Chromosome"/>
</dbReference>